<gene>
    <name evidence="2" type="ORF">MEUPH1_LOCUS8087</name>
</gene>
<proteinExistence type="predicted"/>
<feature type="compositionally biased region" description="Pro residues" evidence="1">
    <location>
        <begin position="56"/>
        <end position="67"/>
    </location>
</feature>
<feature type="compositionally biased region" description="Basic residues" evidence="1">
    <location>
        <begin position="15"/>
        <end position="24"/>
    </location>
</feature>
<evidence type="ECO:0000313" key="3">
    <source>
        <dbReference type="Proteomes" id="UP001160148"/>
    </source>
</evidence>
<keyword evidence="3" id="KW-1185">Reference proteome</keyword>
<dbReference type="Proteomes" id="UP001160148">
    <property type="component" value="Unassembled WGS sequence"/>
</dbReference>
<feature type="compositionally biased region" description="Low complexity" evidence="1">
    <location>
        <begin position="43"/>
        <end position="54"/>
    </location>
</feature>
<feature type="compositionally biased region" description="Pro residues" evidence="1">
    <location>
        <begin position="99"/>
        <end position="110"/>
    </location>
</feature>
<feature type="region of interest" description="Disordered" evidence="1">
    <location>
        <begin position="1"/>
        <end position="113"/>
    </location>
</feature>
<comment type="caution">
    <text evidence="2">The sequence shown here is derived from an EMBL/GenBank/DDBJ whole genome shotgun (WGS) entry which is preliminary data.</text>
</comment>
<protein>
    <submittedName>
        <fullName evidence="2">Uncharacterized protein</fullName>
    </submittedName>
</protein>
<dbReference type="AlphaFoldDB" id="A0AAV0W7E9"/>
<accession>A0AAV0W7E9</accession>
<evidence type="ECO:0000256" key="1">
    <source>
        <dbReference type="SAM" id="MobiDB-lite"/>
    </source>
</evidence>
<dbReference type="EMBL" id="CARXXK010000001">
    <property type="protein sequence ID" value="CAI6351770.1"/>
    <property type="molecule type" value="Genomic_DNA"/>
</dbReference>
<reference evidence="2 3" key="1">
    <citation type="submission" date="2023-01" db="EMBL/GenBank/DDBJ databases">
        <authorList>
            <person name="Whitehead M."/>
        </authorList>
    </citation>
    <scope>NUCLEOTIDE SEQUENCE [LARGE SCALE GENOMIC DNA]</scope>
</reference>
<evidence type="ECO:0000313" key="2">
    <source>
        <dbReference type="EMBL" id="CAI6351770.1"/>
    </source>
</evidence>
<name>A0AAV0W7E9_9HEMI</name>
<organism evidence="2 3">
    <name type="scientific">Macrosiphum euphorbiae</name>
    <name type="common">potato aphid</name>
    <dbReference type="NCBI Taxonomy" id="13131"/>
    <lineage>
        <taxon>Eukaryota</taxon>
        <taxon>Metazoa</taxon>
        <taxon>Ecdysozoa</taxon>
        <taxon>Arthropoda</taxon>
        <taxon>Hexapoda</taxon>
        <taxon>Insecta</taxon>
        <taxon>Pterygota</taxon>
        <taxon>Neoptera</taxon>
        <taxon>Paraneoptera</taxon>
        <taxon>Hemiptera</taxon>
        <taxon>Sternorrhyncha</taxon>
        <taxon>Aphidomorpha</taxon>
        <taxon>Aphidoidea</taxon>
        <taxon>Aphididae</taxon>
        <taxon>Macrosiphini</taxon>
        <taxon>Macrosiphum</taxon>
    </lineage>
</organism>
<feature type="compositionally biased region" description="Pro residues" evidence="1">
    <location>
        <begin position="76"/>
        <end position="92"/>
    </location>
</feature>
<sequence length="225" mass="24665">MDIRGGRDRRPGDRRPHRGPRAPRRPQWSPDQQQRVVVGAEMAAGSTATASTAGPCKPPPPPPPRLLPSPRLQLSQPPPPRLIRPQTPPTPKSPATEQPQPPQPSTPRLPPQQECRIRESGDGVEDCVEAAGGSGVADDTELLAKLRCPSESAEVVAEREKRRQRRRCPDYPGLALSSSVFSTETGMKFSIIRNELHNVLKPQLRRVSRWRCDRGGSGGGGRLYL</sequence>
<feature type="compositionally biased region" description="Basic and acidic residues" evidence="1">
    <location>
        <begin position="1"/>
        <end position="14"/>
    </location>
</feature>